<dbReference type="AlphaFoldDB" id="A0A839SWB4"/>
<reference evidence="1 2" key="1">
    <citation type="submission" date="2020-08" db="EMBL/GenBank/DDBJ databases">
        <title>Genomic Encyclopedia of Type Strains, Phase III (KMG-III): the genomes of soil and plant-associated and newly described type strains.</title>
        <authorList>
            <person name="Whitman W."/>
        </authorList>
    </citation>
    <scope>NUCLEOTIDE SEQUENCE [LARGE SCALE GENOMIC DNA]</scope>
    <source>
        <strain evidence="1 2">CECT 8803</strain>
    </source>
</reference>
<accession>A0A839SWB4</accession>
<dbReference type="RefSeq" id="WP_183417419.1">
    <property type="nucleotide sequence ID" value="NZ_JACHXA010000009.1"/>
</dbReference>
<name>A0A839SWB4_9PROT</name>
<keyword evidence="2" id="KW-1185">Reference proteome</keyword>
<dbReference type="Proteomes" id="UP000581135">
    <property type="component" value="Unassembled WGS sequence"/>
</dbReference>
<dbReference type="EMBL" id="JACHXA010000009">
    <property type="protein sequence ID" value="MBB3066588.1"/>
    <property type="molecule type" value="Genomic_DNA"/>
</dbReference>
<protein>
    <recommendedName>
        <fullName evidence="3">Methyltransferase domain-containing protein</fullName>
    </recommendedName>
</protein>
<dbReference type="InterPro" id="IPR029063">
    <property type="entry name" value="SAM-dependent_MTases_sf"/>
</dbReference>
<evidence type="ECO:0008006" key="3">
    <source>
        <dbReference type="Google" id="ProtNLM"/>
    </source>
</evidence>
<dbReference type="Gene3D" id="3.90.550.10">
    <property type="entry name" value="Spore Coat Polysaccharide Biosynthesis Protein SpsA, Chain A"/>
    <property type="match status" value="1"/>
</dbReference>
<sequence length="479" mass="55008">MAVADEFKKEAQFKTYWHHRKPGFWFRKDRDRPEGIRDFPEVVRFDVDPGVPPSSKPPVRIFLGTEPSQYRAERVFIWSVKQVRDPARVYEIYIMKDLKGYDRRGWKTGFTNYRYAIPAMAGGQGRAIYNDVDQVYLSDPAELFDLEMDGAGILGITGRETSVLLIDCEKMATFWSIDEAKAGRKHRYFREITHGNNLWGQLPGEWNARDEEFEQGKSKCFHFTTLQTQPWQPFPDQLLYKPHPDGEVWFALERAADEAGYTPFTKDRPSRRFTEMLEQYRILHEQGEQTLELEPQQTFSGKSLARHLADIGKLCGRHGASSLLDYGCGKALFYDRLPGEPDSSRLRRHAQLPGVTVTCYDPGYKPFSDPYEGPFDGVISTDVLEHIPEEDIGWVLDEIFGAARKFVYVVAACYPARKTLPNGENAHCTLLSPEWWVGQLETAARRKPGVHWTLCTIEKTRIGKRRRLQDGTGAQRQAA</sequence>
<evidence type="ECO:0000313" key="2">
    <source>
        <dbReference type="Proteomes" id="UP000581135"/>
    </source>
</evidence>
<evidence type="ECO:0000313" key="1">
    <source>
        <dbReference type="EMBL" id="MBB3066588.1"/>
    </source>
</evidence>
<dbReference type="Gene3D" id="3.40.50.150">
    <property type="entry name" value="Vaccinia Virus protein VP39"/>
    <property type="match status" value="1"/>
</dbReference>
<organism evidence="1 2">
    <name type="scientific">Limibacillus halophilus</name>
    <dbReference type="NCBI Taxonomy" id="1579333"/>
    <lineage>
        <taxon>Bacteria</taxon>
        <taxon>Pseudomonadati</taxon>
        <taxon>Pseudomonadota</taxon>
        <taxon>Alphaproteobacteria</taxon>
        <taxon>Rhodospirillales</taxon>
        <taxon>Rhodovibrionaceae</taxon>
        <taxon>Limibacillus</taxon>
    </lineage>
</organism>
<dbReference type="SUPFAM" id="SSF53448">
    <property type="entry name" value="Nucleotide-diphospho-sugar transferases"/>
    <property type="match status" value="1"/>
</dbReference>
<proteinExistence type="predicted"/>
<comment type="caution">
    <text evidence="1">The sequence shown here is derived from an EMBL/GenBank/DDBJ whole genome shotgun (WGS) entry which is preliminary data.</text>
</comment>
<dbReference type="SUPFAM" id="SSF53335">
    <property type="entry name" value="S-adenosyl-L-methionine-dependent methyltransferases"/>
    <property type="match status" value="1"/>
</dbReference>
<gene>
    <name evidence="1" type="ORF">FHR98_002896</name>
</gene>
<dbReference type="InterPro" id="IPR029044">
    <property type="entry name" value="Nucleotide-diphossugar_trans"/>
</dbReference>